<sequence>MMVLSLRSLFHNIRSNFLYVPSLYGISACVLAVVSVYLDTRFLPQAVPAWIPSPLFIPIELSRTILGAISAALLTMTTITFSTILVVLTTYLSEFSPRTLQNFISDAKTQRVLAFFTAGIIYSLLLLLFLRGGEDAVFLSPSLAVFFAIICVFMFVFFIHHVSSWIQVSSLLHYITKDTLEKIEKELPDAPSWAPAAPWEDWESEDIKTVEPAPVRSADSGYIQHIDTKGLIRRAARDDCIVRINAEVSDYIEKGAPFLSVWEQGKQIRSGHYRPFVTLGAEKSSSDTIELALIKIVEIALRALSPGINDPNTAVACIKNLGKILARLGRKQLPRTFHYDASGDLRLIMKQPAFSDYLYTSFHQIRQYGFQDLAVLSAALDAFILMADVNTDEVKNIIWEFTEYVLEGLQREDLLTLDRKHLNRKLRTLASICRRSRQFKPL</sequence>
<feature type="transmembrane region" description="Helical" evidence="1">
    <location>
        <begin position="16"/>
        <end position="38"/>
    </location>
</feature>
<feature type="transmembrane region" description="Helical" evidence="1">
    <location>
        <begin position="65"/>
        <end position="92"/>
    </location>
</feature>
<feature type="transmembrane region" description="Helical" evidence="1">
    <location>
        <begin position="112"/>
        <end position="130"/>
    </location>
</feature>
<dbReference type="InterPro" id="IPR018723">
    <property type="entry name" value="DUF2254_membrane"/>
</dbReference>
<evidence type="ECO:0000256" key="1">
    <source>
        <dbReference type="SAM" id="Phobius"/>
    </source>
</evidence>
<comment type="caution">
    <text evidence="2">The sequence shown here is derived from an EMBL/GenBank/DDBJ whole genome shotgun (WGS) entry which is preliminary data.</text>
</comment>
<accession>A0ABW5T3F9</accession>
<feature type="transmembrane region" description="Helical" evidence="1">
    <location>
        <begin position="136"/>
        <end position="159"/>
    </location>
</feature>
<organism evidence="2 3">
    <name type="scientific">Salibacterium lacus</name>
    <dbReference type="NCBI Taxonomy" id="1898109"/>
    <lineage>
        <taxon>Bacteria</taxon>
        <taxon>Bacillati</taxon>
        <taxon>Bacillota</taxon>
        <taxon>Bacilli</taxon>
        <taxon>Bacillales</taxon>
        <taxon>Bacillaceae</taxon>
    </lineage>
</organism>
<keyword evidence="1" id="KW-0812">Transmembrane</keyword>
<reference evidence="3" key="1">
    <citation type="journal article" date="2019" name="Int. J. Syst. Evol. Microbiol.">
        <title>The Global Catalogue of Microorganisms (GCM) 10K type strain sequencing project: providing services to taxonomists for standard genome sequencing and annotation.</title>
        <authorList>
            <consortium name="The Broad Institute Genomics Platform"/>
            <consortium name="The Broad Institute Genome Sequencing Center for Infectious Disease"/>
            <person name="Wu L."/>
            <person name="Ma J."/>
        </authorList>
    </citation>
    <scope>NUCLEOTIDE SEQUENCE [LARGE SCALE GENOMIC DNA]</scope>
    <source>
        <strain evidence="3">KCTC 33792</strain>
    </source>
</reference>
<protein>
    <submittedName>
        <fullName evidence="2">DUF2254 domain-containing protein</fullName>
    </submittedName>
</protein>
<proteinExistence type="predicted"/>
<dbReference type="EMBL" id="JBHUML010000005">
    <property type="protein sequence ID" value="MFD2706464.1"/>
    <property type="molecule type" value="Genomic_DNA"/>
</dbReference>
<dbReference type="Proteomes" id="UP001597520">
    <property type="component" value="Unassembled WGS sequence"/>
</dbReference>
<gene>
    <name evidence="2" type="ORF">ACFSUB_13435</name>
</gene>
<dbReference type="RefSeq" id="WP_380713785.1">
    <property type="nucleotide sequence ID" value="NZ_JBHUML010000005.1"/>
</dbReference>
<evidence type="ECO:0000313" key="3">
    <source>
        <dbReference type="Proteomes" id="UP001597520"/>
    </source>
</evidence>
<dbReference type="PROSITE" id="PS51257">
    <property type="entry name" value="PROKAR_LIPOPROTEIN"/>
    <property type="match status" value="1"/>
</dbReference>
<keyword evidence="3" id="KW-1185">Reference proteome</keyword>
<name>A0ABW5T3F9_9BACI</name>
<keyword evidence="1" id="KW-1133">Transmembrane helix</keyword>
<keyword evidence="1" id="KW-0472">Membrane</keyword>
<dbReference type="Pfam" id="PF10011">
    <property type="entry name" value="DUF2254"/>
    <property type="match status" value="1"/>
</dbReference>
<evidence type="ECO:0000313" key="2">
    <source>
        <dbReference type="EMBL" id="MFD2706464.1"/>
    </source>
</evidence>